<evidence type="ECO:0000313" key="3">
    <source>
        <dbReference type="Proteomes" id="UP000006697"/>
    </source>
</evidence>
<dbReference type="Proteomes" id="UP000006697">
    <property type="component" value="Chromosome"/>
</dbReference>
<proteinExistence type="predicted"/>
<keyword evidence="1" id="KW-0472">Membrane</keyword>
<reference evidence="2 3" key="1">
    <citation type="journal article" date="2007" name="PLoS Genet.">
        <title>A tale of two oxidation states: bacterial colonization of arsenic-rich environments.</title>
        <authorList>
            <person name="Muller D."/>
            <person name="Medigue C."/>
            <person name="Koechler S."/>
            <person name="Barbe V."/>
            <person name="Barakat M."/>
            <person name="Talla E."/>
            <person name="Bonnefoy V."/>
            <person name="Krin E."/>
            <person name="Arsene-Ploetze F."/>
            <person name="Carapito C."/>
            <person name="Chandler M."/>
            <person name="Cournoyer B."/>
            <person name="Cruveiller S."/>
            <person name="Dossat C."/>
            <person name="Duval S."/>
            <person name="Heymann M."/>
            <person name="Leize E."/>
            <person name="Lieutaud A."/>
            <person name="Lievremont D."/>
            <person name="Makita Y."/>
            <person name="Mangenot S."/>
            <person name="Nitschke W."/>
            <person name="Ortet P."/>
            <person name="Perdrial N."/>
            <person name="Schoepp B."/>
            <person name="Siguier N."/>
            <person name="Simeonova D.D."/>
            <person name="Rouy Z."/>
            <person name="Segurens B."/>
            <person name="Turlin E."/>
            <person name="Vallenet D."/>
            <person name="Van Dorsselaer A."/>
            <person name="Weiss S."/>
            <person name="Weissenbach J."/>
            <person name="Lett M.C."/>
            <person name="Danchin A."/>
            <person name="Bertin P.N."/>
        </authorList>
    </citation>
    <scope>NUCLEOTIDE SEQUENCE [LARGE SCALE GENOMIC DNA]</scope>
    <source>
        <strain evidence="3">ULPAs1</strain>
    </source>
</reference>
<protein>
    <submittedName>
        <fullName evidence="2">Uncharacterized protein</fullName>
    </submittedName>
</protein>
<dbReference type="EMBL" id="CU207211">
    <property type="protein sequence ID" value="CAL63347.1"/>
    <property type="molecule type" value="Genomic_DNA"/>
</dbReference>
<dbReference type="AlphaFoldDB" id="A4GA10"/>
<keyword evidence="3" id="KW-1185">Reference proteome</keyword>
<evidence type="ECO:0000313" key="2">
    <source>
        <dbReference type="EMBL" id="CAL63347.1"/>
    </source>
</evidence>
<accession>A4GA10</accession>
<sequence length="39" mass="4362">MRITTLVRSVYSFSFICILGICSQVISKGLLSGVLMRLR</sequence>
<gene>
    <name evidence="2" type="ordered locus">HEAR3240</name>
</gene>
<dbReference type="KEGG" id="har:HEAR3240"/>
<feature type="transmembrane region" description="Helical" evidence="1">
    <location>
        <begin position="12"/>
        <end position="31"/>
    </location>
</feature>
<organism evidence="2 3">
    <name type="scientific">Herminiimonas arsenicoxydans</name>
    <dbReference type="NCBI Taxonomy" id="204773"/>
    <lineage>
        <taxon>Bacteria</taxon>
        <taxon>Pseudomonadati</taxon>
        <taxon>Pseudomonadota</taxon>
        <taxon>Betaproteobacteria</taxon>
        <taxon>Burkholderiales</taxon>
        <taxon>Oxalobacteraceae</taxon>
        <taxon>Herminiimonas</taxon>
    </lineage>
</organism>
<name>A4GA10_HERAR</name>
<keyword evidence="1" id="KW-1133">Transmembrane helix</keyword>
<dbReference type="HOGENOM" id="CLU_3310921_0_0_4"/>
<keyword evidence="1" id="KW-0812">Transmembrane</keyword>
<evidence type="ECO:0000256" key="1">
    <source>
        <dbReference type="SAM" id="Phobius"/>
    </source>
</evidence>